<gene>
    <name evidence="3" type="ORF">GGQ80_000319</name>
</gene>
<feature type="transmembrane region" description="Helical" evidence="1">
    <location>
        <begin position="34"/>
        <end position="52"/>
    </location>
</feature>
<dbReference type="RefSeq" id="WP_183981972.1">
    <property type="nucleotide sequence ID" value="NZ_JACIEV010000001.1"/>
</dbReference>
<feature type="transmembrane region" description="Helical" evidence="1">
    <location>
        <begin position="58"/>
        <end position="80"/>
    </location>
</feature>
<reference evidence="3 4" key="1">
    <citation type="submission" date="2020-08" db="EMBL/GenBank/DDBJ databases">
        <title>Genomic Encyclopedia of Type Strains, Phase IV (KMG-IV): sequencing the most valuable type-strain genomes for metagenomic binning, comparative biology and taxonomic classification.</title>
        <authorList>
            <person name="Goeker M."/>
        </authorList>
    </citation>
    <scope>NUCLEOTIDE SEQUENCE [LARGE SCALE GENOMIC DNA]</scope>
    <source>
        <strain evidence="3 4">YC6723</strain>
    </source>
</reference>
<feature type="transmembrane region" description="Helical" evidence="1">
    <location>
        <begin position="6"/>
        <end position="27"/>
    </location>
</feature>
<evidence type="ECO:0000313" key="4">
    <source>
        <dbReference type="Proteomes" id="UP000529795"/>
    </source>
</evidence>
<feature type="domain" description="CBU-0592-like" evidence="2">
    <location>
        <begin position="7"/>
        <end position="80"/>
    </location>
</feature>
<proteinExistence type="predicted"/>
<dbReference type="NCBIfam" id="NF047864">
    <property type="entry name" value="CBU_0592_membra"/>
    <property type="match status" value="1"/>
</dbReference>
<keyword evidence="1" id="KW-0472">Membrane</keyword>
<keyword evidence="1" id="KW-1133">Transmembrane helix</keyword>
<evidence type="ECO:0000256" key="1">
    <source>
        <dbReference type="SAM" id="Phobius"/>
    </source>
</evidence>
<dbReference type="EMBL" id="JACIEV010000001">
    <property type="protein sequence ID" value="MBB4152443.1"/>
    <property type="molecule type" value="Genomic_DNA"/>
</dbReference>
<dbReference type="Proteomes" id="UP000529795">
    <property type="component" value="Unassembled WGS sequence"/>
</dbReference>
<dbReference type="Pfam" id="PF26604">
    <property type="entry name" value="CBU_0592"/>
    <property type="match status" value="1"/>
</dbReference>
<evidence type="ECO:0000259" key="2">
    <source>
        <dbReference type="Pfam" id="PF26604"/>
    </source>
</evidence>
<keyword evidence="1" id="KW-0812">Transmembrane</keyword>
<accession>A0A840EZJ6</accession>
<name>A0A840EZJ6_9SPHN</name>
<keyword evidence="4" id="KW-1185">Reference proteome</keyword>
<comment type="caution">
    <text evidence="3">The sequence shown here is derived from an EMBL/GenBank/DDBJ whole genome shotgun (WGS) entry which is preliminary data.</text>
</comment>
<evidence type="ECO:0000313" key="3">
    <source>
        <dbReference type="EMBL" id="MBB4152443.1"/>
    </source>
</evidence>
<dbReference type="AlphaFoldDB" id="A0A840EZJ6"/>
<organism evidence="3 4">
    <name type="scientific">Sphingomonas jinjuensis</name>
    <dbReference type="NCBI Taxonomy" id="535907"/>
    <lineage>
        <taxon>Bacteria</taxon>
        <taxon>Pseudomonadati</taxon>
        <taxon>Pseudomonadota</taxon>
        <taxon>Alphaproteobacteria</taxon>
        <taxon>Sphingomonadales</taxon>
        <taxon>Sphingomonadaceae</taxon>
        <taxon>Sphingomonas</taxon>
    </lineage>
</organism>
<sequence>MSQFTGYDVAGLIGVTLMLIAYGATVAGKIDVKAWPALLANLIGAVLVLISLGHDFNLSAAVIESAWAVIALVGLIRLALGRR</sequence>
<protein>
    <recommendedName>
        <fullName evidence="2">CBU-0592-like domain-containing protein</fullName>
    </recommendedName>
</protein>
<dbReference type="InterPro" id="IPR058058">
    <property type="entry name" value="CBU_0592-like"/>
</dbReference>